<evidence type="ECO:0000259" key="3">
    <source>
        <dbReference type="Pfam" id="PF07423"/>
    </source>
</evidence>
<organism evidence="4 5">
    <name type="scientific">Peribacillus psychrosaccharolyticus</name>
    <name type="common">Bacillus psychrosaccharolyticus</name>
    <dbReference type="NCBI Taxonomy" id="1407"/>
    <lineage>
        <taxon>Bacteria</taxon>
        <taxon>Bacillati</taxon>
        <taxon>Bacillota</taxon>
        <taxon>Bacilli</taxon>
        <taxon>Bacillales</taxon>
        <taxon>Bacillaceae</taxon>
        <taxon>Peribacillus</taxon>
    </lineage>
</organism>
<feature type="transmembrane region" description="Helical" evidence="2">
    <location>
        <begin position="26"/>
        <end position="47"/>
    </location>
</feature>
<dbReference type="InterPro" id="IPR009988">
    <property type="entry name" value="DUF1510"/>
</dbReference>
<proteinExistence type="predicted"/>
<accession>A0A974RZV9</accession>
<keyword evidence="2" id="KW-0812">Transmembrane</keyword>
<evidence type="ECO:0000313" key="4">
    <source>
        <dbReference type="EMBL" id="QQS99860.1"/>
    </source>
</evidence>
<gene>
    <name evidence="4" type="ORF">I6J18_20110</name>
</gene>
<feature type="compositionally biased region" description="Basic and acidic residues" evidence="1">
    <location>
        <begin position="124"/>
        <end position="133"/>
    </location>
</feature>
<feature type="compositionally biased region" description="Low complexity" evidence="1">
    <location>
        <begin position="50"/>
        <end position="59"/>
    </location>
</feature>
<keyword evidence="2" id="KW-0472">Membrane</keyword>
<reference evidence="4 5" key="1">
    <citation type="submission" date="2021-01" db="EMBL/GenBank/DDBJ databases">
        <title>FDA dAtabase for Regulatory Grade micrObial Sequences (FDA-ARGOS): Supporting development and validation of Infectious Disease Dx tests.</title>
        <authorList>
            <person name="Nelson B."/>
            <person name="Plummer A."/>
            <person name="Tallon L."/>
            <person name="Sadzewicz L."/>
            <person name="Zhao X."/>
            <person name="Boylan J."/>
            <person name="Ott S."/>
            <person name="Bowen H."/>
            <person name="Vavikolanu K."/>
            <person name="Mehta A."/>
            <person name="Aluvathingal J."/>
            <person name="Nadendla S."/>
            <person name="Myers T."/>
            <person name="Yan Y."/>
            <person name="Sichtig H."/>
        </authorList>
    </citation>
    <scope>NUCLEOTIDE SEQUENCE [LARGE SCALE GENOMIC DNA]</scope>
    <source>
        <strain evidence="4 5">FDAARGOS_1161</strain>
    </source>
</reference>
<name>A0A974RZV9_PERPY</name>
<sequence>MSKKYSGMQPDSRLDAREKKRKINKFYNIAITLVIVLIVIVGLSIFLSNNSDSDTASTTEKAPKETNTAATDDNKEKEEAEKAADEEEKAAEEEAVEDESTDESTTEDDSEANVTEIEESNDENVEKAYKSDDWEPVGTEQSGEHVTSFDKGSADWKEMTTALSSSTGIAESDMTIWRLGNGGAPNKATGTVSAKNDDKTYRVQLEWVDGSGWRAAKVEELKQNDQR</sequence>
<evidence type="ECO:0000313" key="5">
    <source>
        <dbReference type="Proteomes" id="UP000595254"/>
    </source>
</evidence>
<evidence type="ECO:0000256" key="1">
    <source>
        <dbReference type="SAM" id="MobiDB-lite"/>
    </source>
</evidence>
<dbReference type="Proteomes" id="UP000595254">
    <property type="component" value="Chromosome"/>
</dbReference>
<feature type="compositionally biased region" description="Basic and acidic residues" evidence="1">
    <location>
        <begin position="72"/>
        <end position="83"/>
    </location>
</feature>
<dbReference type="RefSeq" id="WP_051387719.1">
    <property type="nucleotide sequence ID" value="NZ_CP068053.1"/>
</dbReference>
<evidence type="ECO:0000256" key="2">
    <source>
        <dbReference type="SAM" id="Phobius"/>
    </source>
</evidence>
<dbReference type="AlphaFoldDB" id="A0A974RZV9"/>
<feature type="compositionally biased region" description="Acidic residues" evidence="1">
    <location>
        <begin position="84"/>
        <end position="123"/>
    </location>
</feature>
<dbReference type="Pfam" id="PF07423">
    <property type="entry name" value="DUF1510"/>
    <property type="match status" value="1"/>
</dbReference>
<keyword evidence="5" id="KW-1185">Reference proteome</keyword>
<protein>
    <submittedName>
        <fullName evidence="4">YrrS family protein</fullName>
    </submittedName>
</protein>
<keyword evidence="2" id="KW-1133">Transmembrane helix</keyword>
<dbReference type="EMBL" id="CP068053">
    <property type="protein sequence ID" value="QQS99860.1"/>
    <property type="molecule type" value="Genomic_DNA"/>
</dbReference>
<feature type="domain" description="DUF1510" evidence="3">
    <location>
        <begin position="130"/>
        <end position="221"/>
    </location>
</feature>
<feature type="region of interest" description="Disordered" evidence="1">
    <location>
        <begin position="50"/>
        <end position="155"/>
    </location>
</feature>
<dbReference type="KEGG" id="ppsr:I6J18_20110"/>